<feature type="transmembrane region" description="Helical" evidence="2">
    <location>
        <begin position="62"/>
        <end position="82"/>
    </location>
</feature>
<keyword evidence="2" id="KW-0812">Transmembrane</keyword>
<organism evidence="3 4">
    <name type="scientific">Saccharopolyspora gregorii</name>
    <dbReference type="NCBI Taxonomy" id="33914"/>
    <lineage>
        <taxon>Bacteria</taxon>
        <taxon>Bacillati</taxon>
        <taxon>Actinomycetota</taxon>
        <taxon>Actinomycetes</taxon>
        <taxon>Pseudonocardiales</taxon>
        <taxon>Pseudonocardiaceae</taxon>
        <taxon>Saccharopolyspora</taxon>
    </lineage>
</organism>
<keyword evidence="2" id="KW-1133">Transmembrane helix</keyword>
<proteinExistence type="predicted"/>
<accession>A0ABP6RN97</accession>
<dbReference type="Proteomes" id="UP001500483">
    <property type="component" value="Unassembled WGS sequence"/>
</dbReference>
<feature type="region of interest" description="Disordered" evidence="1">
    <location>
        <begin position="1"/>
        <end position="20"/>
    </location>
</feature>
<evidence type="ECO:0000313" key="4">
    <source>
        <dbReference type="Proteomes" id="UP001500483"/>
    </source>
</evidence>
<comment type="caution">
    <text evidence="3">The sequence shown here is derived from an EMBL/GenBank/DDBJ whole genome shotgun (WGS) entry which is preliminary data.</text>
</comment>
<evidence type="ECO:0000313" key="3">
    <source>
        <dbReference type="EMBL" id="GAA3355929.1"/>
    </source>
</evidence>
<name>A0ABP6RN97_9PSEU</name>
<dbReference type="EMBL" id="BAAAYK010000038">
    <property type="protein sequence ID" value="GAA3355929.1"/>
    <property type="molecule type" value="Genomic_DNA"/>
</dbReference>
<keyword evidence="2" id="KW-0472">Membrane</keyword>
<evidence type="ECO:0000256" key="1">
    <source>
        <dbReference type="SAM" id="MobiDB-lite"/>
    </source>
</evidence>
<feature type="transmembrane region" description="Helical" evidence="2">
    <location>
        <begin position="88"/>
        <end position="105"/>
    </location>
</feature>
<keyword evidence="4" id="KW-1185">Reference proteome</keyword>
<gene>
    <name evidence="3" type="ORF">GCM10020366_18000</name>
</gene>
<reference evidence="4" key="1">
    <citation type="journal article" date="2019" name="Int. J. Syst. Evol. Microbiol.">
        <title>The Global Catalogue of Microorganisms (GCM) 10K type strain sequencing project: providing services to taxonomists for standard genome sequencing and annotation.</title>
        <authorList>
            <consortium name="The Broad Institute Genomics Platform"/>
            <consortium name="The Broad Institute Genome Sequencing Center for Infectious Disease"/>
            <person name="Wu L."/>
            <person name="Ma J."/>
        </authorList>
    </citation>
    <scope>NUCLEOTIDE SEQUENCE [LARGE SCALE GENOMIC DNA]</scope>
    <source>
        <strain evidence="4">JCM 9687</strain>
    </source>
</reference>
<protein>
    <submittedName>
        <fullName evidence="3">Uncharacterized protein</fullName>
    </submittedName>
</protein>
<sequence length="199" mass="21962">MPKAAPMPDTMSGEPRPPRAPVITTWKTAGKTHADKAEFPPAPEGEGPLLEWYQAEDADHTVGGVVLGASIVVFLCILDWGFSWMSTWWLWAFAIWPPIAAYFIGRSEGFSAGAEWFATSRKAHVKLYELTKIKVEYQAGGQSIGIELTDADDRCVGAPLRQLQRNRALWDLVYNGIVHSVHDGSATANQLALDKLQLR</sequence>
<evidence type="ECO:0000256" key="2">
    <source>
        <dbReference type="SAM" id="Phobius"/>
    </source>
</evidence>